<dbReference type="FunCoup" id="A0A6P8R4G3">
    <property type="interactions" value="617"/>
</dbReference>
<keyword evidence="5" id="KW-0675">Receptor</keyword>
<dbReference type="InterPro" id="IPR015373">
    <property type="entry name" value="Interferon/interleukin_rcp_dom"/>
</dbReference>
<dbReference type="Gene3D" id="2.60.40.10">
    <property type="entry name" value="Immunoglobulins"/>
    <property type="match status" value="2"/>
</dbReference>
<reference evidence="5" key="1">
    <citation type="submission" date="2025-08" db="UniProtKB">
        <authorList>
            <consortium name="RefSeq"/>
        </authorList>
    </citation>
    <scope>IDENTIFICATION</scope>
</reference>
<dbReference type="Proteomes" id="UP000515159">
    <property type="component" value="Chromosome 6"/>
</dbReference>
<evidence type="ECO:0000259" key="3">
    <source>
        <dbReference type="PROSITE" id="PS50853"/>
    </source>
</evidence>
<dbReference type="PANTHER" id="PTHR20859:SF46">
    <property type="entry name" value="INTERFERON GAMMA RECEPTOR 2"/>
    <property type="match status" value="1"/>
</dbReference>
<dbReference type="CTD" id="3588"/>
<organism evidence="4 5">
    <name type="scientific">Geotrypetes seraphini</name>
    <name type="common">Gaboon caecilian</name>
    <name type="synonym">Caecilia seraphini</name>
    <dbReference type="NCBI Taxonomy" id="260995"/>
    <lineage>
        <taxon>Eukaryota</taxon>
        <taxon>Metazoa</taxon>
        <taxon>Chordata</taxon>
        <taxon>Craniata</taxon>
        <taxon>Vertebrata</taxon>
        <taxon>Euteleostomi</taxon>
        <taxon>Amphibia</taxon>
        <taxon>Gymnophiona</taxon>
        <taxon>Geotrypetes</taxon>
    </lineage>
</organism>
<evidence type="ECO:0000313" key="4">
    <source>
        <dbReference type="Proteomes" id="UP000515159"/>
    </source>
</evidence>
<feature type="chain" id="PRO_5028395024" evidence="2">
    <location>
        <begin position="20"/>
        <end position="362"/>
    </location>
</feature>
<dbReference type="PANTHER" id="PTHR20859">
    <property type="entry name" value="INTERFERON/INTERLEUKIN RECEPTOR"/>
    <property type="match status" value="1"/>
</dbReference>
<keyword evidence="2" id="KW-0732">Signal</keyword>
<dbReference type="GeneID" id="117362509"/>
<keyword evidence="1" id="KW-0812">Transmembrane</keyword>
<accession>A0A6P8R4G3</accession>
<feature type="signal peptide" evidence="2">
    <location>
        <begin position="1"/>
        <end position="19"/>
    </location>
</feature>
<keyword evidence="1" id="KW-1133">Transmembrane helix</keyword>
<proteinExistence type="predicted"/>
<evidence type="ECO:0000256" key="1">
    <source>
        <dbReference type="SAM" id="Phobius"/>
    </source>
</evidence>
<dbReference type="OrthoDB" id="8724082at2759"/>
<dbReference type="GO" id="GO:0005886">
    <property type="term" value="C:plasma membrane"/>
    <property type="evidence" value="ECO:0007669"/>
    <property type="project" value="TreeGrafter"/>
</dbReference>
<dbReference type="AlphaFoldDB" id="A0A6P8R4G3"/>
<protein>
    <submittedName>
        <fullName evidence="5">Interleukin-10 receptor subunit beta</fullName>
    </submittedName>
</protein>
<dbReference type="SMART" id="SM00060">
    <property type="entry name" value="FN3"/>
    <property type="match status" value="2"/>
</dbReference>
<name>A0A6P8R4G3_GEOSA</name>
<dbReference type="InParanoid" id="A0A6P8R4G3"/>
<dbReference type="GO" id="GO:0004896">
    <property type="term" value="F:cytokine receptor activity"/>
    <property type="evidence" value="ECO:0007669"/>
    <property type="project" value="TreeGrafter"/>
</dbReference>
<dbReference type="RefSeq" id="XP_033804882.1">
    <property type="nucleotide sequence ID" value="XM_033948991.1"/>
</dbReference>
<dbReference type="PROSITE" id="PS50853">
    <property type="entry name" value="FN3"/>
    <property type="match status" value="1"/>
</dbReference>
<keyword evidence="1" id="KW-0472">Membrane</keyword>
<evidence type="ECO:0000313" key="5">
    <source>
        <dbReference type="RefSeq" id="XP_033804882.1"/>
    </source>
</evidence>
<feature type="domain" description="Fibronectin type-III" evidence="3">
    <location>
        <begin position="116"/>
        <end position="221"/>
    </location>
</feature>
<dbReference type="SUPFAM" id="SSF49265">
    <property type="entry name" value="Fibronectin type III"/>
    <property type="match status" value="2"/>
</dbReference>
<dbReference type="InterPro" id="IPR036116">
    <property type="entry name" value="FN3_sf"/>
</dbReference>
<dbReference type="Pfam" id="PF01108">
    <property type="entry name" value="Tissue_fac"/>
    <property type="match status" value="1"/>
</dbReference>
<sequence length="362" mass="41076">MSLCCWSLLSAFFLLAVSGEMPKPRNVRMESVNLKHILKWDPPIPQPENMTYTAQYKLDLNSPSPFISTCLNIKRLECDFSLLSFFASYFVRVWAEVQNRTSGCVDIHFSPASQTIIGPPHVTVISRNGLLDVSLSGPIQEYEQQSLQERYGASWTYKVLYWRKDDRVPQVTEVVTTQTTETLSDLDPWTTYCLQVQAVVDEYNQTGHLSDEHCEKTTDDGKTPEWVIIILFLVSMAVTGGLVTASFFAILYIYKKTKYVFFPAFSLPPHLKEYLSKPFYNPPFLSLGKQEETDECCNTCIVVIEETETCGQDHAELSDNTAELLQSSQRHLSGEENLHEDKEYSLFHDLNNSSGNATGKEA</sequence>
<dbReference type="Pfam" id="PF09294">
    <property type="entry name" value="Interfer-bind"/>
    <property type="match status" value="1"/>
</dbReference>
<keyword evidence="4" id="KW-1185">Reference proteome</keyword>
<dbReference type="InterPro" id="IPR013783">
    <property type="entry name" value="Ig-like_fold"/>
</dbReference>
<feature type="transmembrane region" description="Helical" evidence="1">
    <location>
        <begin position="226"/>
        <end position="254"/>
    </location>
</feature>
<dbReference type="KEGG" id="gsh:117362509"/>
<gene>
    <name evidence="5" type="primary">IL10RB</name>
</gene>
<dbReference type="InterPro" id="IPR003961">
    <property type="entry name" value="FN3_dom"/>
</dbReference>
<dbReference type="InterPro" id="IPR050650">
    <property type="entry name" value="Type-II_Cytokine-TF_Rcpt"/>
</dbReference>
<evidence type="ECO:0000256" key="2">
    <source>
        <dbReference type="SAM" id="SignalP"/>
    </source>
</evidence>